<dbReference type="PANTHER" id="PTHR22741:SF10">
    <property type="entry name" value="COILED-COIL DOMAIN-CONTAINING PROTEIN CG32809"/>
    <property type="match status" value="1"/>
</dbReference>
<sequence>MSQSNGHAAHPSTSGSQDKKVSPRNRSQNQGDPHQQASQIEKSVTHLLVATKQLLETLTQWSRGAATETEVSDVYVRLGYEFNIACRSFISVGIDTSDLGPVPDTLRAILEDTLAQEASQQSLDRYLPRIRDIIINLLHGLKRKQQKLRQKTGRESSLSGGSIRQSSITSTVASAGDDASSTRTSSRTSYAPARGDSRESQNPPQIPPPDTGAPNGRTSPAKEPDFAGVNRRPSTQDRGRPVSQATPQTTSARDAPPPPPYPPEESIPLNQDSPVVQNATLKPPPGQQDALAALQRGGDLERRASRRFSQYQIQKHLGTSSIGMPSMPAQMSPIPNRGEFSRMRNSQIHSRSRSKNNLTLEVSPQRQGSMKSQKSLASQPSLDPPRDSSPGPEEPAKSALSPPEESPSKSRMSATITKFTDYNVPPSYMAVDESPAKEAPPQIPPVAEVEKEPETVDAEPAPLEPEHVEPAAEPATSHADSLAARPASNGPLTLYLQYKKRVKKFVLADGYVDLSLARLQLAFIEKFAWNTHSNGVDLPEIYIQDPESGVRHELEDLNDVKDHSILVLNIDDLDEVKKHFDDGFGGLKSVMEAVKSAIGDNQASLQRVSDRQQEAAVEIARIAVTPAPQPPAGFQPRASINTTTSARGTPSQLQEVQSLRRELAVMRQTYSSHLADMESSMSALRAKAAAVATAASAASTPAMTGDSGRAYVDRGKKQLSEDSEKIINRVDDLQDIVEDLRKDVVTRGVRPLPRQLDAVSKDVQQATAELRKMREFMKREKPIWTKVGENELKAVCDDQNLLTLQEELAADLEDDLEKAAQTFALVEQATKQQNLQSGGAQSASRQTSRSLANGDPVDPLKAKDGVLGEVRALQPNHETRLEAIERAEKARQLELESRRDGEFQKEVRSFVEQGKLKRSGGVEEAERLRKNKDEMDRRAIWERMGGKSVYQDPEMEAEAEKKRAAMADGQGNDGALDVPTNADDGGMTSPGEEFVEASEAPLGSPVNERKSLETLVVVEGAVAGIALGRGGPGAQLGNVAALARLLVADLEGREHRHRRVVGQALDVLAQAVEAVVDVLGADDGGAAVGSSGVLDGEEMKRGVGEVEKKGEGNEQGSAAGGRL</sequence>
<dbReference type="Pfam" id="PF03915">
    <property type="entry name" value="AIP3"/>
    <property type="match status" value="1"/>
</dbReference>
<organism evidence="5 6">
    <name type="scientific">Carpinus fangiana</name>
    <dbReference type="NCBI Taxonomy" id="176857"/>
    <lineage>
        <taxon>Eukaryota</taxon>
        <taxon>Viridiplantae</taxon>
        <taxon>Streptophyta</taxon>
        <taxon>Embryophyta</taxon>
        <taxon>Tracheophyta</taxon>
        <taxon>Spermatophyta</taxon>
        <taxon>Magnoliopsida</taxon>
        <taxon>eudicotyledons</taxon>
        <taxon>Gunneridae</taxon>
        <taxon>Pentapetalae</taxon>
        <taxon>rosids</taxon>
        <taxon>fabids</taxon>
        <taxon>Fagales</taxon>
        <taxon>Betulaceae</taxon>
        <taxon>Carpinus</taxon>
    </lineage>
</organism>
<dbReference type="InterPro" id="IPR056279">
    <property type="entry name" value="Aip3p_Bud6_N"/>
</dbReference>
<evidence type="ECO:0000256" key="1">
    <source>
        <dbReference type="ARBA" id="ARBA00023054"/>
    </source>
</evidence>
<dbReference type="InterPro" id="IPR051825">
    <property type="entry name" value="SRCIN1"/>
</dbReference>
<feature type="compositionally biased region" description="Polar residues" evidence="3">
    <location>
        <begin position="833"/>
        <end position="851"/>
    </location>
</feature>
<evidence type="ECO:0000256" key="3">
    <source>
        <dbReference type="SAM" id="MobiDB-lite"/>
    </source>
</evidence>
<dbReference type="Pfam" id="PF23153">
    <property type="entry name" value="Aip3p_Bud6_N"/>
    <property type="match status" value="1"/>
</dbReference>
<accession>A0A5N6L222</accession>
<feature type="region of interest" description="Disordered" evidence="3">
    <location>
        <begin position="980"/>
        <end position="1006"/>
    </location>
</feature>
<keyword evidence="1 2" id="KW-0175">Coiled coil</keyword>
<evidence type="ECO:0000313" key="6">
    <source>
        <dbReference type="Proteomes" id="UP000327013"/>
    </source>
</evidence>
<dbReference type="OrthoDB" id="783096at2759"/>
<feature type="domain" description="Actin interacting protein 3 C-terminal" evidence="4">
    <location>
        <begin position="495"/>
        <end position="934"/>
    </location>
</feature>
<feature type="compositionally biased region" description="Polar residues" evidence="3">
    <location>
        <begin position="24"/>
        <end position="39"/>
    </location>
</feature>
<gene>
    <name evidence="5" type="ORF">FH972_025797</name>
</gene>
<dbReference type="Gene3D" id="1.20.58.1540">
    <property type="entry name" value="Actin interacting protein 3, C-terminal domain"/>
    <property type="match status" value="1"/>
</dbReference>
<dbReference type="GO" id="GO:0005519">
    <property type="term" value="F:cytoskeletal regulatory protein binding"/>
    <property type="evidence" value="ECO:0007669"/>
    <property type="project" value="InterPro"/>
</dbReference>
<dbReference type="GO" id="GO:0030010">
    <property type="term" value="P:establishment of cell polarity"/>
    <property type="evidence" value="ECO:0007669"/>
    <property type="project" value="TreeGrafter"/>
</dbReference>
<feature type="region of interest" description="Disordered" evidence="3">
    <location>
        <begin position="833"/>
        <end position="862"/>
    </location>
</feature>
<keyword evidence="6" id="KW-1185">Reference proteome</keyword>
<protein>
    <recommendedName>
        <fullName evidence="4">Actin interacting protein 3 C-terminal domain-containing protein</fullName>
    </recommendedName>
</protein>
<feature type="compositionally biased region" description="Low complexity" evidence="3">
    <location>
        <begin position="156"/>
        <end position="168"/>
    </location>
</feature>
<name>A0A5N6L222_9ROSI</name>
<feature type="coiled-coil region" evidence="2">
    <location>
        <begin position="802"/>
        <end position="829"/>
    </location>
</feature>
<feature type="region of interest" description="Disordered" evidence="3">
    <location>
        <begin position="1"/>
        <end position="39"/>
    </location>
</feature>
<dbReference type="InterPro" id="IPR005613">
    <property type="entry name" value="AIP3_C"/>
</dbReference>
<evidence type="ECO:0000313" key="5">
    <source>
        <dbReference type="EMBL" id="KAB8596088.1"/>
    </source>
</evidence>
<evidence type="ECO:0000256" key="2">
    <source>
        <dbReference type="SAM" id="Coils"/>
    </source>
</evidence>
<evidence type="ECO:0000259" key="4">
    <source>
        <dbReference type="SMART" id="SM00806"/>
    </source>
</evidence>
<dbReference type="PANTHER" id="PTHR22741">
    <property type="entry name" value="P140CAP/SNIP-RELATED"/>
    <property type="match status" value="1"/>
</dbReference>
<feature type="region of interest" description="Disordered" evidence="3">
    <location>
        <begin position="1098"/>
        <end position="1123"/>
    </location>
</feature>
<comment type="caution">
    <text evidence="5">The sequence shown here is derived from an EMBL/GenBank/DDBJ whole genome shotgun (WGS) entry which is preliminary data.</text>
</comment>
<feature type="region of interest" description="Disordered" evidence="3">
    <location>
        <begin position="145"/>
        <end position="417"/>
    </location>
</feature>
<dbReference type="InterPro" id="IPR022782">
    <property type="entry name" value="AIP3-like_C"/>
</dbReference>
<feature type="compositionally biased region" description="Polar residues" evidence="3">
    <location>
        <begin position="243"/>
        <end position="252"/>
    </location>
</feature>
<feature type="compositionally biased region" description="Basic and acidic residues" evidence="3">
    <location>
        <begin position="1098"/>
        <end position="1112"/>
    </location>
</feature>
<dbReference type="SMART" id="SM00806">
    <property type="entry name" value="AIP3"/>
    <property type="match status" value="1"/>
</dbReference>
<feature type="compositionally biased region" description="Pro residues" evidence="3">
    <location>
        <begin position="255"/>
        <end position="265"/>
    </location>
</feature>
<dbReference type="GO" id="GO:0051286">
    <property type="term" value="C:cell tip"/>
    <property type="evidence" value="ECO:0007669"/>
    <property type="project" value="TreeGrafter"/>
</dbReference>
<feature type="region of interest" description="Disordered" evidence="3">
    <location>
        <begin position="448"/>
        <end position="484"/>
    </location>
</feature>
<feature type="compositionally biased region" description="Polar residues" evidence="3">
    <location>
        <begin position="307"/>
        <end position="323"/>
    </location>
</feature>
<dbReference type="GO" id="GO:0005737">
    <property type="term" value="C:cytoplasm"/>
    <property type="evidence" value="ECO:0007669"/>
    <property type="project" value="TreeGrafter"/>
</dbReference>
<feature type="coiled-coil region" evidence="2">
    <location>
        <begin position="716"/>
        <end position="743"/>
    </location>
</feature>
<proteinExistence type="predicted"/>
<feature type="compositionally biased region" description="Polar residues" evidence="3">
    <location>
        <begin position="268"/>
        <end position="280"/>
    </location>
</feature>
<feature type="compositionally biased region" description="Polar residues" evidence="3">
    <location>
        <begin position="1"/>
        <end position="16"/>
    </location>
</feature>
<feature type="compositionally biased region" description="Polar residues" evidence="3">
    <location>
        <begin position="343"/>
        <end position="381"/>
    </location>
</feature>
<dbReference type="AlphaFoldDB" id="A0A5N6L222"/>
<dbReference type="Proteomes" id="UP000327013">
    <property type="component" value="Unassembled WGS sequence"/>
</dbReference>
<reference evidence="5 6" key="1">
    <citation type="submission" date="2019-06" db="EMBL/GenBank/DDBJ databases">
        <title>A chromosomal-level reference genome of Carpinus fangiana (Coryloideae, Betulaceae).</title>
        <authorList>
            <person name="Yang X."/>
            <person name="Wang Z."/>
            <person name="Zhang L."/>
            <person name="Hao G."/>
            <person name="Liu J."/>
            <person name="Yang Y."/>
        </authorList>
    </citation>
    <scope>NUCLEOTIDE SEQUENCE [LARGE SCALE GENOMIC DNA]</scope>
    <source>
        <strain evidence="5">Cfa_2016G</strain>
        <tissue evidence="5">Leaf</tissue>
    </source>
</reference>
<dbReference type="EMBL" id="VIBQ01000070">
    <property type="protein sequence ID" value="KAB8596088.1"/>
    <property type="molecule type" value="Genomic_DNA"/>
</dbReference>